<organism evidence="1 2">
    <name type="scientific">Paeniglutamicibacter sulfureus</name>
    <dbReference type="NCBI Taxonomy" id="43666"/>
    <lineage>
        <taxon>Bacteria</taxon>
        <taxon>Bacillati</taxon>
        <taxon>Actinomycetota</taxon>
        <taxon>Actinomycetes</taxon>
        <taxon>Micrococcales</taxon>
        <taxon>Micrococcaceae</taxon>
        <taxon>Paeniglutamicibacter</taxon>
    </lineage>
</organism>
<reference evidence="1 2" key="1">
    <citation type="submission" date="2023-07" db="EMBL/GenBank/DDBJ databases">
        <title>Sequencing the genomes of 1000 actinobacteria strains.</title>
        <authorList>
            <person name="Klenk H.-P."/>
        </authorList>
    </citation>
    <scope>NUCLEOTIDE SEQUENCE [LARGE SCALE GENOMIC DNA]</scope>
    <source>
        <strain evidence="1 2">DSM 20167</strain>
    </source>
</reference>
<sequence>MNTSQPIAEASSEKKARALLETSTALSTGMFHPIGGLDPDMSRVPRSPRPRIGLWSWLRAARR</sequence>
<comment type="caution">
    <text evidence="1">The sequence shown here is derived from an EMBL/GenBank/DDBJ whole genome shotgun (WGS) entry which is preliminary data.</text>
</comment>
<evidence type="ECO:0000313" key="2">
    <source>
        <dbReference type="Proteomes" id="UP001183817"/>
    </source>
</evidence>
<proteinExistence type="predicted"/>
<gene>
    <name evidence="1" type="ORF">J2S64_002264</name>
</gene>
<dbReference type="Proteomes" id="UP001183817">
    <property type="component" value="Unassembled WGS sequence"/>
</dbReference>
<keyword evidence="2" id="KW-1185">Reference proteome</keyword>
<name>A0ABU2BLH3_9MICC</name>
<accession>A0ABU2BLH3</accession>
<dbReference type="RefSeq" id="WP_302263693.1">
    <property type="nucleotide sequence ID" value="NZ_BAAAWO010000001.1"/>
</dbReference>
<protein>
    <submittedName>
        <fullName evidence="1">Uncharacterized protein</fullName>
    </submittedName>
</protein>
<dbReference type="EMBL" id="JAVDYI010000001">
    <property type="protein sequence ID" value="MDR7358573.1"/>
    <property type="molecule type" value="Genomic_DNA"/>
</dbReference>
<evidence type="ECO:0000313" key="1">
    <source>
        <dbReference type="EMBL" id="MDR7358573.1"/>
    </source>
</evidence>